<organism evidence="9 10">
    <name type="scientific">Aduncisulcus paluster</name>
    <dbReference type="NCBI Taxonomy" id="2918883"/>
    <lineage>
        <taxon>Eukaryota</taxon>
        <taxon>Metamonada</taxon>
        <taxon>Carpediemonas-like organisms</taxon>
        <taxon>Aduncisulcus</taxon>
    </lineage>
</organism>
<keyword evidence="3" id="KW-0813">Transport</keyword>
<protein>
    <submittedName>
        <fullName evidence="9">Multi antimicrobial extrusion protein like protein</fullName>
    </submittedName>
</protein>
<dbReference type="InterPro" id="IPR048279">
    <property type="entry name" value="MdtK-like"/>
</dbReference>
<evidence type="ECO:0000256" key="8">
    <source>
        <dbReference type="SAM" id="Phobius"/>
    </source>
</evidence>
<feature type="transmembrane region" description="Helical" evidence="8">
    <location>
        <begin position="358"/>
        <end position="382"/>
    </location>
</feature>
<dbReference type="PANTHER" id="PTHR43823">
    <property type="entry name" value="SPORULATION PROTEIN YKVU"/>
    <property type="match status" value="1"/>
</dbReference>
<feature type="transmembrane region" description="Helical" evidence="8">
    <location>
        <begin position="78"/>
        <end position="111"/>
    </location>
</feature>
<keyword evidence="4" id="KW-1003">Cell membrane</keyword>
<evidence type="ECO:0000256" key="2">
    <source>
        <dbReference type="ARBA" id="ARBA00010199"/>
    </source>
</evidence>
<keyword evidence="7 8" id="KW-0472">Membrane</keyword>
<feature type="transmembrane region" description="Helical" evidence="8">
    <location>
        <begin position="462"/>
        <end position="483"/>
    </location>
</feature>
<proteinExistence type="inferred from homology"/>
<evidence type="ECO:0000256" key="7">
    <source>
        <dbReference type="ARBA" id="ARBA00023136"/>
    </source>
</evidence>
<accession>A0ABQ5KQA8</accession>
<gene>
    <name evidence="9" type="ORF">ADUPG1_007955</name>
</gene>
<keyword evidence="6 8" id="KW-1133">Transmembrane helix</keyword>
<name>A0ABQ5KQA8_9EUKA</name>
<feature type="transmembrane region" description="Helical" evidence="8">
    <location>
        <begin position="200"/>
        <end position="218"/>
    </location>
</feature>
<evidence type="ECO:0000313" key="9">
    <source>
        <dbReference type="EMBL" id="GKT34637.1"/>
    </source>
</evidence>
<dbReference type="InterPro" id="IPR051327">
    <property type="entry name" value="MATE_MepA_subfamily"/>
</dbReference>
<evidence type="ECO:0000256" key="6">
    <source>
        <dbReference type="ARBA" id="ARBA00022989"/>
    </source>
</evidence>
<keyword evidence="5 8" id="KW-0812">Transmembrane</keyword>
<comment type="subcellular location">
    <subcellularLocation>
        <location evidence="1">Cell membrane</location>
        <topology evidence="1">Multi-pass membrane protein</topology>
    </subcellularLocation>
</comment>
<dbReference type="EMBL" id="BQXS01010841">
    <property type="protein sequence ID" value="GKT34637.1"/>
    <property type="molecule type" value="Genomic_DNA"/>
</dbReference>
<dbReference type="InterPro" id="IPR002528">
    <property type="entry name" value="MATE_fam"/>
</dbReference>
<comment type="similarity">
    <text evidence="2">Belongs to the multi antimicrobial extrusion (MATE) (TC 2.A.66.1) family.</text>
</comment>
<dbReference type="PIRSF" id="PIRSF006603">
    <property type="entry name" value="DinF"/>
    <property type="match status" value="1"/>
</dbReference>
<reference evidence="9" key="1">
    <citation type="submission" date="2022-03" db="EMBL/GenBank/DDBJ databases">
        <title>Draft genome sequence of Aduncisulcus paluster, a free-living microaerophilic Fornicata.</title>
        <authorList>
            <person name="Yuyama I."/>
            <person name="Kume K."/>
            <person name="Tamura T."/>
            <person name="Inagaki Y."/>
            <person name="Hashimoto T."/>
        </authorList>
    </citation>
    <scope>NUCLEOTIDE SEQUENCE</scope>
    <source>
        <strain evidence="9">NY0171</strain>
    </source>
</reference>
<feature type="transmembrane region" description="Helical" evidence="8">
    <location>
        <begin position="274"/>
        <end position="301"/>
    </location>
</feature>
<feature type="transmembrane region" description="Helical" evidence="8">
    <location>
        <begin position="123"/>
        <end position="145"/>
    </location>
</feature>
<feature type="transmembrane region" description="Helical" evidence="8">
    <location>
        <begin position="230"/>
        <end position="253"/>
    </location>
</feature>
<evidence type="ECO:0000256" key="1">
    <source>
        <dbReference type="ARBA" id="ARBA00004651"/>
    </source>
</evidence>
<evidence type="ECO:0000256" key="3">
    <source>
        <dbReference type="ARBA" id="ARBA00022448"/>
    </source>
</evidence>
<sequence>MESEPKLDCSEREQTSGCCKRKNDKLQKEINKHHLLGSAPVLKTLLALSVPSIISMFTNALYSTVDSIFIGQYGKNDLAAVSLFMVVEIGVFLALNACFSVGAAAVMSPALGEGKIEIARKGLTYYWIVMILLNIILPAIFVPCLDPILEFLGATEQTLEKARQYSLIISIFPIGYALTAAVGPLLRVENKANLSMWRQVISVLLNLAFDPILIFLVPNGDGGNGLGTQGAAISTVVSQLIVGVWMVWFFVSSKSGATINLSLSSIKGSVDWKMIAKICSLGLGQLLSNTGSQIAPIIFNITFKRELPAESVETYQAAMGAITRIFTLIGMPAMGIAMGFVPFVGYNIGKKQPKRVYLIIKYALICMLLIGGFFLAMVEIFAPSICKAFNSDPLFLEIAPKAMRISISMLWMFPFSYLLLGYFQVAQKALFSLVIGAIQPIGVLILSLVIPKTSLGIEGIWYVQPIATIISTCVSLPLILNIIAKSKKLADKEDATEIIEFEMDDVKV</sequence>
<evidence type="ECO:0000256" key="5">
    <source>
        <dbReference type="ARBA" id="ARBA00022692"/>
    </source>
</evidence>
<comment type="caution">
    <text evidence="9">The sequence shown here is derived from an EMBL/GenBank/DDBJ whole genome shotgun (WGS) entry which is preliminary data.</text>
</comment>
<dbReference type="PANTHER" id="PTHR43823:SF3">
    <property type="entry name" value="MULTIDRUG EXPORT PROTEIN MEPA"/>
    <property type="match status" value="1"/>
</dbReference>
<dbReference type="Pfam" id="PF01554">
    <property type="entry name" value="MatE"/>
    <property type="match status" value="2"/>
</dbReference>
<keyword evidence="10" id="KW-1185">Reference proteome</keyword>
<feature type="transmembrane region" description="Helical" evidence="8">
    <location>
        <begin position="321"/>
        <end position="346"/>
    </location>
</feature>
<feature type="transmembrane region" description="Helical" evidence="8">
    <location>
        <begin position="430"/>
        <end position="450"/>
    </location>
</feature>
<feature type="transmembrane region" description="Helical" evidence="8">
    <location>
        <begin position="402"/>
        <end position="423"/>
    </location>
</feature>
<dbReference type="Proteomes" id="UP001057375">
    <property type="component" value="Unassembled WGS sequence"/>
</dbReference>
<feature type="transmembrane region" description="Helical" evidence="8">
    <location>
        <begin position="35"/>
        <end position="58"/>
    </location>
</feature>
<evidence type="ECO:0000313" key="10">
    <source>
        <dbReference type="Proteomes" id="UP001057375"/>
    </source>
</evidence>
<feature type="transmembrane region" description="Helical" evidence="8">
    <location>
        <begin position="165"/>
        <end position="188"/>
    </location>
</feature>
<evidence type="ECO:0000256" key="4">
    <source>
        <dbReference type="ARBA" id="ARBA00022475"/>
    </source>
</evidence>